<dbReference type="AlphaFoldDB" id="A0A9Q0LA20"/>
<protein>
    <recommendedName>
        <fullName evidence="1">GAF domain-containing protein</fullName>
    </recommendedName>
</protein>
<feature type="domain" description="GAF" evidence="1">
    <location>
        <begin position="159"/>
        <end position="303"/>
    </location>
</feature>
<dbReference type="OrthoDB" id="10473143at2759"/>
<proteinExistence type="predicted"/>
<reference evidence="2" key="1">
    <citation type="submission" date="2022-10" db="EMBL/GenBank/DDBJ databases">
        <title>Novel sulphate-reducing endosymbionts in the free-living metamonad Anaeramoeba.</title>
        <authorList>
            <person name="Jerlstrom-Hultqvist J."/>
            <person name="Cepicka I."/>
            <person name="Gallot-Lavallee L."/>
            <person name="Salas-Leiva D."/>
            <person name="Curtis B.A."/>
            <person name="Zahonova K."/>
            <person name="Pipaliya S."/>
            <person name="Dacks J."/>
            <person name="Roger A.J."/>
        </authorList>
    </citation>
    <scope>NUCLEOTIDE SEQUENCE</scope>
    <source>
        <strain evidence="2">BMAN</strain>
    </source>
</reference>
<name>A0A9Q0LA20_ANAIG</name>
<organism evidence="2 3">
    <name type="scientific">Anaeramoeba ignava</name>
    <name type="common">Anaerobic marine amoeba</name>
    <dbReference type="NCBI Taxonomy" id="1746090"/>
    <lineage>
        <taxon>Eukaryota</taxon>
        <taxon>Metamonada</taxon>
        <taxon>Anaeramoebidae</taxon>
        <taxon>Anaeramoeba</taxon>
    </lineage>
</organism>
<dbReference type="SUPFAM" id="SSF55781">
    <property type="entry name" value="GAF domain-like"/>
    <property type="match status" value="1"/>
</dbReference>
<dbReference type="InterPro" id="IPR029016">
    <property type="entry name" value="GAF-like_dom_sf"/>
</dbReference>
<evidence type="ECO:0000313" key="3">
    <source>
        <dbReference type="Proteomes" id="UP001149090"/>
    </source>
</evidence>
<dbReference type="Gene3D" id="3.30.450.40">
    <property type="match status" value="1"/>
</dbReference>
<keyword evidence="3" id="KW-1185">Reference proteome</keyword>
<dbReference type="EMBL" id="JAPDFW010000107">
    <property type="protein sequence ID" value="KAJ5069216.1"/>
    <property type="molecule type" value="Genomic_DNA"/>
</dbReference>
<evidence type="ECO:0000313" key="2">
    <source>
        <dbReference type="EMBL" id="KAJ5069216.1"/>
    </source>
</evidence>
<dbReference type="Pfam" id="PF13185">
    <property type="entry name" value="GAF_2"/>
    <property type="match status" value="1"/>
</dbReference>
<evidence type="ECO:0000259" key="1">
    <source>
        <dbReference type="Pfam" id="PF13185"/>
    </source>
</evidence>
<dbReference type="InterPro" id="IPR035965">
    <property type="entry name" value="PAS-like_dom_sf"/>
</dbReference>
<comment type="caution">
    <text evidence="2">The sequence shown here is derived from an EMBL/GenBank/DDBJ whole genome shotgun (WGS) entry which is preliminary data.</text>
</comment>
<dbReference type="Gene3D" id="3.30.450.20">
    <property type="entry name" value="PAS domain"/>
    <property type="match status" value="1"/>
</dbReference>
<accession>A0A9Q0LA20</accession>
<dbReference type="Proteomes" id="UP001149090">
    <property type="component" value="Unassembled WGS sequence"/>
</dbReference>
<dbReference type="SUPFAM" id="SSF55785">
    <property type="entry name" value="PYP-like sensor domain (PAS domain)"/>
    <property type="match status" value="1"/>
</dbReference>
<gene>
    <name evidence="2" type="ORF">M0811_11834</name>
</gene>
<sequence length="311" mass="35323">MGAKESKEIFCAVTTKKKQSIKNYLANIAKHSDAICLIENNGEYIGMNEAYHKLFGFDNIELAKITLVTIFGFSEKTQPNKEEASLKNLRYKIGKALSTGVADFDWVYHTLSGETLKCHVWFSPVRLKSGIKIQCVIRPLDQKMLDNLDDSVLTSADVTPREIADYCLKEIVKMTNSKIGYVGFVNKEETEYTNYSWSRNVMDACQMEEKPTVFDLSHPSVFSDSVKSKKAIIINDYSKPHTHKHGIPQGHLPLTSCLNVPIFDNPKAREKIVLLAGVGNSDEPYSQNHIEMIEELMNKMWAIFKEKFLKK</sequence>
<dbReference type="InterPro" id="IPR003018">
    <property type="entry name" value="GAF"/>
</dbReference>